<feature type="region of interest" description="Disordered" evidence="1">
    <location>
        <begin position="154"/>
        <end position="178"/>
    </location>
</feature>
<sequence>MAAEPAEPAFSLNRPTTFSPGTRAAFAQYVENTATSRRLTLDDCHSIIDWLSHPNASRPVSQKDWSRRNYVRKTFAWLVNEQELVALAKKDNERDRRVVTVEKIVDIVNYVHTSNRHAGWDATWRDVSGSYYGILRSDVIFLLKRCVVCAHNPRKRPKGSSAGGAASPPVTDNAHSVRHFEQSPQPLRLASIENLLNPEVRDVYQETLWYPEFDFYGDE</sequence>
<comment type="caution">
    <text evidence="2">The sequence shown here is derived from an EMBL/GenBank/DDBJ whole genome shotgun (WGS) entry which is preliminary data.</text>
</comment>
<protein>
    <recommendedName>
        <fullName evidence="4">Integrase zinc-binding domain-containing protein</fullName>
    </recommendedName>
</protein>
<evidence type="ECO:0000256" key="1">
    <source>
        <dbReference type="SAM" id="MobiDB-lite"/>
    </source>
</evidence>
<evidence type="ECO:0000313" key="3">
    <source>
        <dbReference type="Proteomes" id="UP001303473"/>
    </source>
</evidence>
<dbReference type="EMBL" id="MU853980">
    <property type="protein sequence ID" value="KAK3934546.1"/>
    <property type="molecule type" value="Genomic_DNA"/>
</dbReference>
<evidence type="ECO:0008006" key="4">
    <source>
        <dbReference type="Google" id="ProtNLM"/>
    </source>
</evidence>
<proteinExistence type="predicted"/>
<reference evidence="3" key="1">
    <citation type="journal article" date="2023" name="Mol. Phylogenet. Evol.">
        <title>Genome-scale phylogeny and comparative genomics of the fungal order Sordariales.</title>
        <authorList>
            <person name="Hensen N."/>
            <person name="Bonometti L."/>
            <person name="Westerberg I."/>
            <person name="Brannstrom I.O."/>
            <person name="Guillou S."/>
            <person name="Cros-Aarteil S."/>
            <person name="Calhoun S."/>
            <person name="Haridas S."/>
            <person name="Kuo A."/>
            <person name="Mondo S."/>
            <person name="Pangilinan J."/>
            <person name="Riley R."/>
            <person name="LaButti K."/>
            <person name="Andreopoulos B."/>
            <person name="Lipzen A."/>
            <person name="Chen C."/>
            <person name="Yan M."/>
            <person name="Daum C."/>
            <person name="Ng V."/>
            <person name="Clum A."/>
            <person name="Steindorff A."/>
            <person name="Ohm R.A."/>
            <person name="Martin F."/>
            <person name="Silar P."/>
            <person name="Natvig D.O."/>
            <person name="Lalanne C."/>
            <person name="Gautier V."/>
            <person name="Ament-Velasquez S.L."/>
            <person name="Kruys A."/>
            <person name="Hutchinson M.I."/>
            <person name="Powell A.J."/>
            <person name="Barry K."/>
            <person name="Miller A.N."/>
            <person name="Grigoriev I.V."/>
            <person name="Debuchy R."/>
            <person name="Gladieux P."/>
            <person name="Hiltunen Thoren M."/>
            <person name="Johannesson H."/>
        </authorList>
    </citation>
    <scope>NUCLEOTIDE SEQUENCE [LARGE SCALE GENOMIC DNA]</scope>
    <source>
        <strain evidence="3">CBS 340.73</strain>
    </source>
</reference>
<dbReference type="AlphaFoldDB" id="A0AAN6MW24"/>
<dbReference type="Proteomes" id="UP001303473">
    <property type="component" value="Unassembled WGS sequence"/>
</dbReference>
<gene>
    <name evidence="2" type="ORF">QBC46DRAFT_73939</name>
</gene>
<name>A0AAN6MW24_9PEZI</name>
<organism evidence="2 3">
    <name type="scientific">Diplogelasinospora grovesii</name>
    <dbReference type="NCBI Taxonomy" id="303347"/>
    <lineage>
        <taxon>Eukaryota</taxon>
        <taxon>Fungi</taxon>
        <taxon>Dikarya</taxon>
        <taxon>Ascomycota</taxon>
        <taxon>Pezizomycotina</taxon>
        <taxon>Sordariomycetes</taxon>
        <taxon>Sordariomycetidae</taxon>
        <taxon>Sordariales</taxon>
        <taxon>Diplogelasinosporaceae</taxon>
        <taxon>Diplogelasinospora</taxon>
    </lineage>
</organism>
<accession>A0AAN6MW24</accession>
<evidence type="ECO:0000313" key="2">
    <source>
        <dbReference type="EMBL" id="KAK3934546.1"/>
    </source>
</evidence>
<keyword evidence="3" id="KW-1185">Reference proteome</keyword>